<organism evidence="1">
    <name type="scientific">Arundo donax</name>
    <name type="common">Giant reed</name>
    <name type="synonym">Donax arundinaceus</name>
    <dbReference type="NCBI Taxonomy" id="35708"/>
    <lineage>
        <taxon>Eukaryota</taxon>
        <taxon>Viridiplantae</taxon>
        <taxon>Streptophyta</taxon>
        <taxon>Embryophyta</taxon>
        <taxon>Tracheophyta</taxon>
        <taxon>Spermatophyta</taxon>
        <taxon>Magnoliopsida</taxon>
        <taxon>Liliopsida</taxon>
        <taxon>Poales</taxon>
        <taxon>Poaceae</taxon>
        <taxon>PACMAD clade</taxon>
        <taxon>Arundinoideae</taxon>
        <taxon>Arundineae</taxon>
        <taxon>Arundo</taxon>
    </lineage>
</organism>
<dbReference type="AlphaFoldDB" id="A0A0A9A0E8"/>
<reference evidence="1" key="2">
    <citation type="journal article" date="2015" name="Data Brief">
        <title>Shoot transcriptome of the giant reed, Arundo donax.</title>
        <authorList>
            <person name="Barrero R.A."/>
            <person name="Guerrero F.D."/>
            <person name="Moolhuijzen P."/>
            <person name="Goolsby J.A."/>
            <person name="Tidwell J."/>
            <person name="Bellgard S.E."/>
            <person name="Bellgard M.I."/>
        </authorList>
    </citation>
    <scope>NUCLEOTIDE SEQUENCE</scope>
    <source>
        <tissue evidence="1">Shoot tissue taken approximately 20 cm above the soil surface</tissue>
    </source>
</reference>
<dbReference type="EMBL" id="GBRH01257378">
    <property type="protein sequence ID" value="JAD40517.1"/>
    <property type="molecule type" value="Transcribed_RNA"/>
</dbReference>
<accession>A0A0A9A0E8</accession>
<evidence type="ECO:0000313" key="1">
    <source>
        <dbReference type="EMBL" id="JAD40517.1"/>
    </source>
</evidence>
<protein>
    <submittedName>
        <fullName evidence="1">Uncharacterized protein</fullName>
    </submittedName>
</protein>
<sequence>MIGSLKLEYCSWNFFSLAGFSAPIGFERSRYVEGPSRSKVLDW</sequence>
<reference evidence="1" key="1">
    <citation type="submission" date="2014-09" db="EMBL/GenBank/DDBJ databases">
        <authorList>
            <person name="Magalhaes I.L.F."/>
            <person name="Oliveira U."/>
            <person name="Santos F.R."/>
            <person name="Vidigal T.H.D.A."/>
            <person name="Brescovit A.D."/>
            <person name="Santos A.J."/>
        </authorList>
    </citation>
    <scope>NUCLEOTIDE SEQUENCE</scope>
    <source>
        <tissue evidence="1">Shoot tissue taken approximately 20 cm above the soil surface</tissue>
    </source>
</reference>
<proteinExistence type="predicted"/>
<name>A0A0A9A0E8_ARUDO</name>